<keyword evidence="3" id="KW-1185">Reference proteome</keyword>
<organism evidence="2 3">
    <name type="scientific">Penstemon smallii</name>
    <dbReference type="NCBI Taxonomy" id="265156"/>
    <lineage>
        <taxon>Eukaryota</taxon>
        <taxon>Viridiplantae</taxon>
        <taxon>Streptophyta</taxon>
        <taxon>Embryophyta</taxon>
        <taxon>Tracheophyta</taxon>
        <taxon>Spermatophyta</taxon>
        <taxon>Magnoliopsida</taxon>
        <taxon>eudicotyledons</taxon>
        <taxon>Gunneridae</taxon>
        <taxon>Pentapetalae</taxon>
        <taxon>asterids</taxon>
        <taxon>lamiids</taxon>
        <taxon>Lamiales</taxon>
        <taxon>Plantaginaceae</taxon>
        <taxon>Cheloneae</taxon>
        <taxon>Penstemon</taxon>
    </lineage>
</organism>
<dbReference type="AlphaFoldDB" id="A0ABD3SKF3"/>
<feature type="region of interest" description="Disordered" evidence="1">
    <location>
        <begin position="137"/>
        <end position="161"/>
    </location>
</feature>
<evidence type="ECO:0000313" key="2">
    <source>
        <dbReference type="EMBL" id="KAL3825049.1"/>
    </source>
</evidence>
<dbReference type="PANTHER" id="PTHR34199">
    <property type="entry name" value="NUMOD3 MOTIF FAMILY PROTEIN, EXPRESSED"/>
    <property type="match status" value="1"/>
</dbReference>
<dbReference type="EMBL" id="JBJXBP010000006">
    <property type="protein sequence ID" value="KAL3825049.1"/>
    <property type="molecule type" value="Genomic_DNA"/>
</dbReference>
<comment type="caution">
    <text evidence="2">The sequence shown here is derived from an EMBL/GenBank/DDBJ whole genome shotgun (WGS) entry which is preliminary data.</text>
</comment>
<dbReference type="PANTHER" id="PTHR34199:SF2">
    <property type="entry name" value="NUMOD3 MOTIF FAMILY PROTEIN, EXPRESSED"/>
    <property type="match status" value="1"/>
</dbReference>
<evidence type="ECO:0000256" key="1">
    <source>
        <dbReference type="SAM" id="MobiDB-lite"/>
    </source>
</evidence>
<gene>
    <name evidence="2" type="ORF">ACJIZ3_021078</name>
</gene>
<evidence type="ECO:0000313" key="3">
    <source>
        <dbReference type="Proteomes" id="UP001634393"/>
    </source>
</evidence>
<feature type="compositionally biased region" description="Basic and acidic residues" evidence="1">
    <location>
        <begin position="147"/>
        <end position="161"/>
    </location>
</feature>
<name>A0ABD3SKF3_9LAMI</name>
<evidence type="ECO:0008006" key="4">
    <source>
        <dbReference type="Google" id="ProtNLM"/>
    </source>
</evidence>
<protein>
    <recommendedName>
        <fullName evidence="4">Nuclease associated modular domain-containing protein</fullName>
    </recommendedName>
</protein>
<reference evidence="2 3" key="1">
    <citation type="submission" date="2024-12" db="EMBL/GenBank/DDBJ databases">
        <title>The unique morphological basis and parallel evolutionary history of personate flowers in Penstemon.</title>
        <authorList>
            <person name="Depatie T.H."/>
            <person name="Wessinger C.A."/>
        </authorList>
    </citation>
    <scope>NUCLEOTIDE SEQUENCE [LARGE SCALE GENOMIC DNA]</scope>
    <source>
        <strain evidence="2">WTNN_2</strain>
        <tissue evidence="2">Leaf</tissue>
    </source>
</reference>
<accession>A0ABD3SKF3</accession>
<dbReference type="Proteomes" id="UP001634393">
    <property type="component" value="Unassembled WGS sequence"/>
</dbReference>
<sequence>MKLVNLGHAQTDETRTKIGVGVRLGWERRRKRLMQQETCYYEWQNLIAFASHKGLLGEEELQWNSFKVLNKQLENEWLQSVEQRRNTLTLKPKGSRRAPKSAEQKRKISAAIAAKWTEPEYRGRVCSALAKFHGIPESIERKPRRKPSVDGETRKSPKKKNEADIIAKHEYKDQIQQIRLKKRKTPLYKDPLASSKLEMIKNIRAQRATPTNKKTEAITRARLLIAEAEKAAEGLVIAAENSPLAQASLVESRMLIAEAIQFMEALEKEDPLSFENDNDLSGISTEPITLKEEETDADTQNLDLVNHKKVNGVHSLLASGSEKEDFSFNNFVSDLVKGNCLLTTEEDLQQMSSNGFHSPELNKPNPNGSKECMEKPLVNGLEFQEVKQANVVKKWVRGRLVEVEEEA</sequence>
<proteinExistence type="predicted"/>